<protein>
    <submittedName>
        <fullName evidence="2">9481_t:CDS:1</fullName>
    </submittedName>
</protein>
<accession>A0A9N9PKC3</accession>
<gene>
    <name evidence="2" type="ORF">DERYTH_LOCUS28574</name>
</gene>
<feature type="transmembrane region" description="Helical" evidence="1">
    <location>
        <begin position="20"/>
        <end position="38"/>
    </location>
</feature>
<dbReference type="Proteomes" id="UP000789405">
    <property type="component" value="Unassembled WGS sequence"/>
</dbReference>
<keyword evidence="1" id="KW-0472">Membrane</keyword>
<proteinExistence type="predicted"/>
<sequence length="55" mass="6112">MLRTLTILTGLSTRVLELTMYSYMSCLVASVTGIIRAISKKMLGGFTITNTRREV</sequence>
<feature type="non-terminal residue" evidence="2">
    <location>
        <position position="1"/>
    </location>
</feature>
<evidence type="ECO:0000313" key="3">
    <source>
        <dbReference type="Proteomes" id="UP000789405"/>
    </source>
</evidence>
<keyword evidence="1" id="KW-0812">Transmembrane</keyword>
<comment type="caution">
    <text evidence="2">The sequence shown here is derived from an EMBL/GenBank/DDBJ whole genome shotgun (WGS) entry which is preliminary data.</text>
</comment>
<dbReference type="EMBL" id="CAJVPY010072214">
    <property type="protein sequence ID" value="CAG8828892.1"/>
    <property type="molecule type" value="Genomic_DNA"/>
</dbReference>
<feature type="non-terminal residue" evidence="2">
    <location>
        <position position="55"/>
    </location>
</feature>
<keyword evidence="1" id="KW-1133">Transmembrane helix</keyword>
<dbReference type="AlphaFoldDB" id="A0A9N9PKC3"/>
<organism evidence="2 3">
    <name type="scientific">Dentiscutata erythropus</name>
    <dbReference type="NCBI Taxonomy" id="1348616"/>
    <lineage>
        <taxon>Eukaryota</taxon>
        <taxon>Fungi</taxon>
        <taxon>Fungi incertae sedis</taxon>
        <taxon>Mucoromycota</taxon>
        <taxon>Glomeromycotina</taxon>
        <taxon>Glomeromycetes</taxon>
        <taxon>Diversisporales</taxon>
        <taxon>Gigasporaceae</taxon>
        <taxon>Dentiscutata</taxon>
    </lineage>
</organism>
<keyword evidence="3" id="KW-1185">Reference proteome</keyword>
<name>A0A9N9PKC3_9GLOM</name>
<evidence type="ECO:0000313" key="2">
    <source>
        <dbReference type="EMBL" id="CAG8828892.1"/>
    </source>
</evidence>
<reference evidence="2" key="1">
    <citation type="submission" date="2021-06" db="EMBL/GenBank/DDBJ databases">
        <authorList>
            <person name="Kallberg Y."/>
            <person name="Tangrot J."/>
            <person name="Rosling A."/>
        </authorList>
    </citation>
    <scope>NUCLEOTIDE SEQUENCE</scope>
    <source>
        <strain evidence="2">MA453B</strain>
    </source>
</reference>
<evidence type="ECO:0000256" key="1">
    <source>
        <dbReference type="SAM" id="Phobius"/>
    </source>
</evidence>